<proteinExistence type="predicted"/>
<name>A0ABS4P501_9GAMM</name>
<comment type="caution">
    <text evidence="1">The sequence shown here is derived from an EMBL/GenBank/DDBJ whole genome shotgun (WGS) entry which is preliminary data.</text>
</comment>
<organism evidence="1 2">
    <name type="scientific">Winslowiella toletana</name>
    <dbReference type="NCBI Taxonomy" id="92490"/>
    <lineage>
        <taxon>Bacteria</taxon>
        <taxon>Pseudomonadati</taxon>
        <taxon>Pseudomonadota</taxon>
        <taxon>Gammaproteobacteria</taxon>
        <taxon>Enterobacterales</taxon>
        <taxon>Erwiniaceae</taxon>
        <taxon>Winslowiella</taxon>
    </lineage>
</organism>
<sequence length="340" mass="31940">MAVNNIKPFAIGSGANVISQTDYEALAALVTGFQAGKASSAQINKALRQSTFVASVLAQFISDKAGVDVLDNGSATTLLANFITALKANSANDFLQKTNNLSEFSSAAAKSAACINLGLADTSGYSGRLLNIAVITSSGTYTPTTGTKKIKVTAVGGGGGSGGVAATSSTQYCASGGGAGGSSAVGFYSVSAPVLCTIGSAGGAGAAGNNPGGTGGATIFGSLITAPGGSGSAGVPAIASGSTAVTGNAAPGAIATGGTILNVRGTPGGYAFIFPSGNVIAGSGGNSLVGAGGFGQGFPPAPSLGTGYGSGASGISIGPGLAANSGVAGTAGVVIIEEYA</sequence>
<protein>
    <submittedName>
        <fullName evidence="1">Uncharacterized protein</fullName>
    </submittedName>
</protein>
<reference evidence="2" key="2">
    <citation type="submission" date="2023-07" db="EMBL/GenBank/DDBJ databases">
        <title>Genome mining of underrepresented organisms for secondary metabolites.</title>
        <authorList>
            <person name="D'Agostino P.M."/>
        </authorList>
    </citation>
    <scope>NUCLEOTIDE SEQUENCE [LARGE SCALE GENOMIC DNA]</scope>
    <source>
        <strain evidence="2">WS4403</strain>
    </source>
</reference>
<dbReference type="EMBL" id="JAGGMQ010000001">
    <property type="protein sequence ID" value="MBP2167716.1"/>
    <property type="molecule type" value="Genomic_DNA"/>
</dbReference>
<accession>A0ABS4P501</accession>
<evidence type="ECO:0000313" key="2">
    <source>
        <dbReference type="Proteomes" id="UP001195624"/>
    </source>
</evidence>
<evidence type="ECO:0000313" key="1">
    <source>
        <dbReference type="EMBL" id="MBP2167716.1"/>
    </source>
</evidence>
<keyword evidence="2" id="KW-1185">Reference proteome</keyword>
<dbReference type="Proteomes" id="UP001195624">
    <property type="component" value="Unassembled WGS sequence"/>
</dbReference>
<gene>
    <name evidence="1" type="ORF">J2125_000908</name>
</gene>
<reference evidence="1 2" key="1">
    <citation type="submission" date="2021-03" db="EMBL/GenBank/DDBJ databases">
        <authorList>
            <person name="D'Agostino P."/>
            <person name="Huntemann M."/>
            <person name="Clum A."/>
            <person name="Spunde A."/>
            <person name="Palaniappan K."/>
            <person name="Ritter S."/>
            <person name="Mikhailova N."/>
            <person name="Chen I.-M."/>
            <person name="Stamatis D."/>
            <person name="Reddy T."/>
            <person name="O'Malley R."/>
            <person name="Daum C."/>
            <person name="Shapiro N."/>
            <person name="Ivanova N."/>
            <person name="Kyrpides N."/>
            <person name="Woyke T."/>
        </authorList>
    </citation>
    <scope>NUCLEOTIDE SEQUENCE [LARGE SCALE GENOMIC DNA]</scope>
    <source>
        <strain evidence="1 2">WS4403</strain>
    </source>
</reference>
<dbReference type="RefSeq" id="WP_026112021.1">
    <property type="nucleotide sequence ID" value="NZ_JAGGMQ010000001.1"/>
</dbReference>